<organism evidence="1 2">
    <name type="scientific">Niabella ginsenosidivorans</name>
    <dbReference type="NCBI Taxonomy" id="1176587"/>
    <lineage>
        <taxon>Bacteria</taxon>
        <taxon>Pseudomonadati</taxon>
        <taxon>Bacteroidota</taxon>
        <taxon>Chitinophagia</taxon>
        <taxon>Chitinophagales</taxon>
        <taxon>Chitinophagaceae</taxon>
        <taxon>Niabella</taxon>
    </lineage>
</organism>
<dbReference type="KEGG" id="nia:A8C56_13115"/>
<evidence type="ECO:0000313" key="2">
    <source>
        <dbReference type="Proteomes" id="UP000077667"/>
    </source>
</evidence>
<dbReference type="AlphaFoldDB" id="A0A1A9I2F1"/>
<proteinExistence type="predicted"/>
<dbReference type="STRING" id="1176587.A8C56_13115"/>
<evidence type="ECO:0000313" key="1">
    <source>
        <dbReference type="EMBL" id="ANH81796.1"/>
    </source>
</evidence>
<keyword evidence="2" id="KW-1185">Reference proteome</keyword>
<reference evidence="1 2" key="1">
    <citation type="submission" date="2016-05" db="EMBL/GenBank/DDBJ databases">
        <title>Niabella ginsenosidivorans BS26 whole genome sequencing.</title>
        <authorList>
            <person name="Im W.T."/>
            <person name="Siddiqi M.Z."/>
        </authorList>
    </citation>
    <scope>NUCLEOTIDE SEQUENCE [LARGE SCALE GENOMIC DNA]</scope>
    <source>
        <strain evidence="1 2">BS26</strain>
    </source>
</reference>
<accession>A0A1A9I2F1</accession>
<dbReference type="EMBL" id="CP015772">
    <property type="protein sequence ID" value="ANH81796.1"/>
    <property type="molecule type" value="Genomic_DNA"/>
</dbReference>
<name>A0A1A9I2F1_9BACT</name>
<protein>
    <submittedName>
        <fullName evidence="1">Uncharacterized protein</fullName>
    </submittedName>
</protein>
<sequence>MYKSASGGLAVDDSGQVRLMAQAKSSFQQNYPRWAGAYAPYYITGSDILMHKQPAYWQSVESP</sequence>
<gene>
    <name evidence="1" type="ORF">A8C56_13115</name>
</gene>
<dbReference type="Proteomes" id="UP000077667">
    <property type="component" value="Chromosome"/>
</dbReference>